<dbReference type="InterPro" id="IPR001296">
    <property type="entry name" value="Glyco_trans_1"/>
</dbReference>
<dbReference type="Gene3D" id="3.40.50.2000">
    <property type="entry name" value="Glycogen Phosphorylase B"/>
    <property type="match status" value="2"/>
</dbReference>
<comment type="caution">
    <text evidence="2">The sequence shown here is derived from an EMBL/GenBank/DDBJ whole genome shotgun (WGS) entry which is preliminary data.</text>
</comment>
<gene>
    <name evidence="2" type="ORF">TSACC_2415</name>
</gene>
<organism evidence="2 3">
    <name type="scientific">Terrimicrobium sacchariphilum</name>
    <dbReference type="NCBI Taxonomy" id="690879"/>
    <lineage>
        <taxon>Bacteria</taxon>
        <taxon>Pseudomonadati</taxon>
        <taxon>Verrucomicrobiota</taxon>
        <taxon>Terrimicrobiia</taxon>
        <taxon>Terrimicrobiales</taxon>
        <taxon>Terrimicrobiaceae</taxon>
        <taxon>Terrimicrobium</taxon>
    </lineage>
</organism>
<dbReference type="STRING" id="690879.TSACC_2415"/>
<feature type="domain" description="Glycosyl transferase family 1" evidence="1">
    <location>
        <begin position="202"/>
        <end position="345"/>
    </location>
</feature>
<accession>A0A146G5B0</accession>
<dbReference type="Pfam" id="PF00534">
    <property type="entry name" value="Glycos_transf_1"/>
    <property type="match status" value="1"/>
</dbReference>
<dbReference type="InParanoid" id="A0A146G5B0"/>
<sequence>MKKVLCFKQGSFSFVNESIARTLPAALPGYDFRWLDIIDDIARRRPATYFAGLIEATLRYPQPIFRYRFSPQAFLPRTVTFLRMFEHWVATSEEFSGAAFSFQTQSVFRAIRAGIPHFGYTDHTHLANARYGSGRKLQPMTPQWLAMERSLYMDSRVTFTTGEFAARSVIEDYNIPSSRVECVHSGINIAFPEVLPAKVNPHPRIVFVGVEWERKGGPEMIEAFRKLTGEFPQSELHIVGCDPGLSMDRVVIHGRIPREQVGEHLTRADIFLMPSRSEPSAVAVVEAAAYALPVVTTSVGANAERVLEGESGFLVPPRNPEAIAGALRKLLSDAALRQRFGERGRALVKEHFLWETVADKIARRIRAELSE</sequence>
<name>A0A146G5B0_TERSA</name>
<evidence type="ECO:0000313" key="3">
    <source>
        <dbReference type="Proteomes" id="UP000076023"/>
    </source>
</evidence>
<dbReference type="CDD" id="cd03801">
    <property type="entry name" value="GT4_PimA-like"/>
    <property type="match status" value="1"/>
</dbReference>
<evidence type="ECO:0000313" key="2">
    <source>
        <dbReference type="EMBL" id="GAT32018.1"/>
    </source>
</evidence>
<keyword evidence="2" id="KW-0808">Transferase</keyword>
<keyword evidence="3" id="KW-1185">Reference proteome</keyword>
<dbReference type="PANTHER" id="PTHR12526">
    <property type="entry name" value="GLYCOSYLTRANSFERASE"/>
    <property type="match status" value="1"/>
</dbReference>
<dbReference type="PANTHER" id="PTHR12526:SF590">
    <property type="entry name" value="ALPHA-MALTOSE-1-PHOSPHATE SYNTHASE"/>
    <property type="match status" value="1"/>
</dbReference>
<reference evidence="3" key="1">
    <citation type="journal article" date="2017" name="Genome Announc.">
        <title>Draft Genome Sequence of Terrimicrobium sacchariphilum NM-5T, a Facultative Anaerobic Soil Bacterium of the Class Spartobacteria.</title>
        <authorList>
            <person name="Qiu Y.L."/>
            <person name="Tourlousse D.M."/>
            <person name="Matsuura N."/>
            <person name="Ohashi A."/>
            <person name="Sekiguchi Y."/>
        </authorList>
    </citation>
    <scope>NUCLEOTIDE SEQUENCE [LARGE SCALE GENOMIC DNA]</scope>
    <source>
        <strain evidence="3">NM-5</strain>
    </source>
</reference>
<dbReference type="SUPFAM" id="SSF53756">
    <property type="entry name" value="UDP-Glycosyltransferase/glycogen phosphorylase"/>
    <property type="match status" value="1"/>
</dbReference>
<proteinExistence type="predicted"/>
<evidence type="ECO:0000259" key="1">
    <source>
        <dbReference type="Pfam" id="PF00534"/>
    </source>
</evidence>
<dbReference type="Proteomes" id="UP000076023">
    <property type="component" value="Unassembled WGS sequence"/>
</dbReference>
<dbReference type="EMBL" id="BDCO01000002">
    <property type="protein sequence ID" value="GAT32018.1"/>
    <property type="molecule type" value="Genomic_DNA"/>
</dbReference>
<dbReference type="OrthoDB" id="506201at2"/>
<dbReference type="GO" id="GO:0016757">
    <property type="term" value="F:glycosyltransferase activity"/>
    <property type="evidence" value="ECO:0007669"/>
    <property type="project" value="InterPro"/>
</dbReference>
<dbReference type="AlphaFoldDB" id="A0A146G5B0"/>
<protein>
    <submittedName>
        <fullName evidence="2">Glycosyltransferase</fullName>
    </submittedName>
</protein>